<dbReference type="STRING" id="139723.A0A182M115"/>
<feature type="compositionally biased region" description="Low complexity" evidence="2">
    <location>
        <begin position="17"/>
        <end position="27"/>
    </location>
</feature>
<reference evidence="4" key="2">
    <citation type="submission" date="2020-05" db="UniProtKB">
        <authorList>
            <consortium name="EnsemblMetazoa"/>
        </authorList>
    </citation>
    <scope>IDENTIFICATION</scope>
    <source>
        <strain evidence="4">A-37</strain>
    </source>
</reference>
<dbReference type="Gene3D" id="3.30.160.20">
    <property type="match status" value="1"/>
</dbReference>
<dbReference type="VEuPathDB" id="VectorBase:ACUA006841"/>
<dbReference type="InterPro" id="IPR014720">
    <property type="entry name" value="dsRBD_dom"/>
</dbReference>
<dbReference type="EMBL" id="AXCM01005279">
    <property type="status" value="NOT_ANNOTATED_CDS"/>
    <property type="molecule type" value="Genomic_DNA"/>
</dbReference>
<keyword evidence="1" id="KW-0694">RNA-binding</keyword>
<dbReference type="CDD" id="cd00048">
    <property type="entry name" value="DSRM_SF"/>
    <property type="match status" value="1"/>
</dbReference>
<evidence type="ECO:0000259" key="3">
    <source>
        <dbReference type="PROSITE" id="PS50137"/>
    </source>
</evidence>
<proteinExistence type="predicted"/>
<dbReference type="GO" id="GO:0010468">
    <property type="term" value="P:regulation of gene expression"/>
    <property type="evidence" value="ECO:0007669"/>
    <property type="project" value="UniProtKB-ARBA"/>
</dbReference>
<dbReference type="GO" id="GO:0003723">
    <property type="term" value="F:RNA binding"/>
    <property type="evidence" value="ECO:0007669"/>
    <property type="project" value="UniProtKB-UniRule"/>
</dbReference>
<accession>A0A182M115</accession>
<dbReference type="Proteomes" id="UP000075883">
    <property type="component" value="Unassembled WGS sequence"/>
</dbReference>
<name>A0A182M115_9DIPT</name>
<dbReference type="EnsemblMetazoa" id="ACUA006841-RA">
    <property type="protein sequence ID" value="ACUA006841-PA"/>
    <property type="gene ID" value="ACUA006841"/>
</dbReference>
<evidence type="ECO:0000313" key="5">
    <source>
        <dbReference type="Proteomes" id="UP000075883"/>
    </source>
</evidence>
<reference evidence="5" key="1">
    <citation type="submission" date="2013-09" db="EMBL/GenBank/DDBJ databases">
        <title>The Genome Sequence of Anopheles culicifacies species A.</title>
        <authorList>
            <consortium name="The Broad Institute Genomics Platform"/>
            <person name="Neafsey D.E."/>
            <person name="Besansky N."/>
            <person name="Howell P."/>
            <person name="Walton C."/>
            <person name="Young S.K."/>
            <person name="Zeng Q."/>
            <person name="Gargeya S."/>
            <person name="Fitzgerald M."/>
            <person name="Haas B."/>
            <person name="Abouelleil A."/>
            <person name="Allen A.W."/>
            <person name="Alvarado L."/>
            <person name="Arachchi H.M."/>
            <person name="Berlin A.M."/>
            <person name="Chapman S.B."/>
            <person name="Gainer-Dewar J."/>
            <person name="Goldberg J."/>
            <person name="Griggs A."/>
            <person name="Gujja S."/>
            <person name="Hansen M."/>
            <person name="Howarth C."/>
            <person name="Imamovic A."/>
            <person name="Ireland A."/>
            <person name="Larimer J."/>
            <person name="McCowan C."/>
            <person name="Murphy C."/>
            <person name="Pearson M."/>
            <person name="Poon T.W."/>
            <person name="Priest M."/>
            <person name="Roberts A."/>
            <person name="Saif S."/>
            <person name="Shea T."/>
            <person name="Sisk P."/>
            <person name="Sykes S."/>
            <person name="Wortman J."/>
            <person name="Nusbaum C."/>
            <person name="Birren B."/>
        </authorList>
    </citation>
    <scope>NUCLEOTIDE SEQUENCE [LARGE SCALE GENOMIC DNA]</scope>
    <source>
        <strain evidence="5">A-37</strain>
    </source>
</reference>
<dbReference type="AlphaFoldDB" id="A0A182M115"/>
<protein>
    <recommendedName>
        <fullName evidence="3">DRBM domain-containing protein</fullName>
    </recommendedName>
</protein>
<feature type="domain" description="DRBM" evidence="3">
    <location>
        <begin position="309"/>
        <end position="331"/>
    </location>
</feature>
<dbReference type="SUPFAM" id="SSF54768">
    <property type="entry name" value="dsRNA-binding domain-like"/>
    <property type="match status" value="2"/>
</dbReference>
<feature type="region of interest" description="Disordered" evidence="2">
    <location>
        <begin position="1"/>
        <end position="34"/>
    </location>
</feature>
<evidence type="ECO:0000313" key="4">
    <source>
        <dbReference type="EnsemblMetazoa" id="ACUA006841-PA"/>
    </source>
</evidence>
<keyword evidence="5" id="KW-1185">Reference proteome</keyword>
<dbReference type="PROSITE" id="PS50137">
    <property type="entry name" value="DS_RBD"/>
    <property type="match status" value="1"/>
</dbReference>
<evidence type="ECO:0000256" key="2">
    <source>
        <dbReference type="SAM" id="MobiDB-lite"/>
    </source>
</evidence>
<organism evidence="4 5">
    <name type="scientific">Anopheles culicifacies</name>
    <dbReference type="NCBI Taxonomy" id="139723"/>
    <lineage>
        <taxon>Eukaryota</taxon>
        <taxon>Metazoa</taxon>
        <taxon>Ecdysozoa</taxon>
        <taxon>Arthropoda</taxon>
        <taxon>Hexapoda</taxon>
        <taxon>Insecta</taxon>
        <taxon>Pterygota</taxon>
        <taxon>Neoptera</taxon>
        <taxon>Endopterygota</taxon>
        <taxon>Diptera</taxon>
        <taxon>Nematocera</taxon>
        <taxon>Culicoidea</taxon>
        <taxon>Culicidae</taxon>
        <taxon>Anophelinae</taxon>
        <taxon>Anopheles</taxon>
        <taxon>culicifacies species complex</taxon>
    </lineage>
</organism>
<evidence type="ECO:0000256" key="1">
    <source>
        <dbReference type="PROSITE-ProRule" id="PRU00266"/>
    </source>
</evidence>
<sequence length="345" mass="38612">MNHKPVATVSPMENNQPSTSEPSTSEPKTPDPESYFDYQQYIHRLFNEYEWNNQNSDASSDSDGSNETLIQSISSYCDEAEKSPTPTKKTLSVIQRKTIQKQRKACLVRKLRKKLLPQNATTVLYDMLGHENVEFNIIRHGTAMKAEVVVNNVKYEAVERSKALAKKTVSENALRGMVIAQMANVDGTPKNRNEAALVLPMEHLARYALHKLFTEWQVNGFEGDEKKDEIQPFFCPAAPVIIDRTKVEKLPKVAKTVADLPPDASTMHPSLLFAYMRPQVAFDDLGYAGNHLEWVYVAGIRTDGSCFFGKGYSKKDARKAAAASACKVLFGVVFEESVVAQEKQT</sequence>